<reference evidence="1 2" key="1">
    <citation type="journal article" date="2011" name="J. Bacteriol.">
        <title>Complete genome sequence of Paenibacillus polymyxa SC2, a strain of plant growth-promoting Rhizobacterium with broad-spectrum antimicrobial activity.</title>
        <authorList>
            <person name="Ma M."/>
            <person name="Wang C."/>
            <person name="Ding Y."/>
            <person name="Li L."/>
            <person name="Shen D."/>
            <person name="Jiang X."/>
            <person name="Guan D."/>
            <person name="Cao F."/>
            <person name="Chen H."/>
            <person name="Feng R."/>
            <person name="Wang X."/>
            <person name="Ge Y."/>
            <person name="Yao L."/>
            <person name="Bing X."/>
            <person name="Yang X."/>
            <person name="Li J."/>
            <person name="Du B."/>
        </authorList>
    </citation>
    <scope>NUCLEOTIDE SEQUENCE [LARGE SCALE GENOMIC DNA]</scope>
    <source>
        <strain evidence="1 2">SC2</strain>
    </source>
</reference>
<proteinExistence type="predicted"/>
<dbReference type="Proteomes" id="UP000006868">
    <property type="component" value="Chromosome"/>
</dbReference>
<organism evidence="1 2">
    <name type="scientific">Paenibacillus polymyxa (strain SC2)</name>
    <name type="common">Bacillus polymyxa</name>
    <dbReference type="NCBI Taxonomy" id="886882"/>
    <lineage>
        <taxon>Bacteria</taxon>
        <taxon>Bacillati</taxon>
        <taxon>Bacillota</taxon>
        <taxon>Bacilli</taxon>
        <taxon>Bacillales</taxon>
        <taxon>Paenibacillaceae</taxon>
        <taxon>Paenibacillus</taxon>
    </lineage>
</organism>
<dbReference type="EMBL" id="CP002213">
    <property type="protein sequence ID" value="ADO55646.1"/>
    <property type="molecule type" value="Genomic_DNA"/>
</dbReference>
<name>E3EIK8_PAEPS</name>
<accession>E3EIK8</accession>
<dbReference type="RefSeq" id="WP_013370273.1">
    <property type="nucleotide sequence ID" value="NC_014622.2"/>
</dbReference>
<protein>
    <submittedName>
        <fullName evidence="1">Uncharacterized protein</fullName>
    </submittedName>
</protein>
<dbReference type="PATRIC" id="fig|886882.15.peg.1654"/>
<dbReference type="AlphaFoldDB" id="E3EIK8"/>
<dbReference type="HOGENOM" id="CLU_1633758_0_0_9"/>
<evidence type="ECO:0000313" key="1">
    <source>
        <dbReference type="EMBL" id="ADO55646.1"/>
    </source>
</evidence>
<dbReference type="eggNOG" id="ENOG50306MK">
    <property type="taxonomic scope" value="Bacteria"/>
</dbReference>
<dbReference type="KEGG" id="ppm:PPSC2_07905"/>
<sequence>MFPIAVLAANEVPQEVEQSIEKDLGNFKDDIRKNTGFKITTTKEGENLTLDEGFKVYTVNSKAVRTGNTDRANDILKSKGYLFSIKSGQQNNGIVFSEDGKRIRSAYSDLEFPSQFEEAKKLIGYDESSKLIYDETVALISDIDGKKLWFLLERAYTWTLSQ</sequence>
<evidence type="ECO:0000313" key="2">
    <source>
        <dbReference type="Proteomes" id="UP000006868"/>
    </source>
</evidence>
<gene>
    <name evidence="1" type="ORF">PPSC2_07905</name>
</gene>